<organism evidence="1 2">
    <name type="scientific">Apiotrichum porosum</name>
    <dbReference type="NCBI Taxonomy" id="105984"/>
    <lineage>
        <taxon>Eukaryota</taxon>
        <taxon>Fungi</taxon>
        <taxon>Dikarya</taxon>
        <taxon>Basidiomycota</taxon>
        <taxon>Agaricomycotina</taxon>
        <taxon>Tremellomycetes</taxon>
        <taxon>Trichosporonales</taxon>
        <taxon>Trichosporonaceae</taxon>
        <taxon>Apiotrichum</taxon>
    </lineage>
</organism>
<reference evidence="1 2" key="1">
    <citation type="submission" date="2018-11" db="EMBL/GenBank/DDBJ databases">
        <title>Genome sequence of Apiotrichum porosum DSM 27194.</title>
        <authorList>
            <person name="Aliyu H."/>
            <person name="Gorte O."/>
            <person name="Ochsenreither K."/>
        </authorList>
    </citation>
    <scope>NUCLEOTIDE SEQUENCE [LARGE SCALE GENOMIC DNA]</scope>
    <source>
        <strain evidence="1 2">DSM 27194</strain>
    </source>
</reference>
<evidence type="ECO:0000313" key="1">
    <source>
        <dbReference type="EMBL" id="RSH86595.1"/>
    </source>
</evidence>
<keyword evidence="2" id="KW-1185">Reference proteome</keyword>
<sequence>MSAPAQPLYLGPSGAQQQPPSLLSWIWTNQIVNPEHREGNISWDAAGNETPHPTLLAVLSPRLEAACHLVDQLLKTGRDETDRGGIRADKAAGSWSLSAGLLRPRLHSPRRNVVTYRQREKQAAGIARAVALFAAGVIFVRSDWSSALVPVL</sequence>
<accession>A0A427Y687</accession>
<proteinExistence type="predicted"/>
<evidence type="ECO:0000313" key="2">
    <source>
        <dbReference type="Proteomes" id="UP000279236"/>
    </source>
</evidence>
<dbReference type="RefSeq" id="XP_028479380.1">
    <property type="nucleotide sequence ID" value="XM_028620408.1"/>
</dbReference>
<dbReference type="Proteomes" id="UP000279236">
    <property type="component" value="Unassembled WGS sequence"/>
</dbReference>
<gene>
    <name evidence="1" type="ORF">EHS24_004864</name>
</gene>
<comment type="caution">
    <text evidence="1">The sequence shown here is derived from an EMBL/GenBank/DDBJ whole genome shotgun (WGS) entry which is preliminary data.</text>
</comment>
<dbReference type="OrthoDB" id="5514856at2759"/>
<dbReference type="AlphaFoldDB" id="A0A427Y687"/>
<dbReference type="GeneID" id="39589407"/>
<dbReference type="EMBL" id="RSCE01000002">
    <property type="protein sequence ID" value="RSH86595.1"/>
    <property type="molecule type" value="Genomic_DNA"/>
</dbReference>
<protein>
    <submittedName>
        <fullName evidence="1">Uncharacterized protein</fullName>
    </submittedName>
</protein>
<name>A0A427Y687_9TREE</name>